<evidence type="ECO:0000313" key="2">
    <source>
        <dbReference type="EMBL" id="SBP66724.1"/>
    </source>
</evidence>
<evidence type="ECO:0000256" key="1">
    <source>
        <dbReference type="SAM" id="MobiDB-lite"/>
    </source>
</evidence>
<organism evidence="2">
    <name type="scientific">Nothobranchius kadleci</name>
    <name type="common">African annual killifish</name>
    <dbReference type="NCBI Taxonomy" id="1051664"/>
    <lineage>
        <taxon>Eukaryota</taxon>
        <taxon>Metazoa</taxon>
        <taxon>Chordata</taxon>
        <taxon>Craniata</taxon>
        <taxon>Vertebrata</taxon>
        <taxon>Euteleostomi</taxon>
        <taxon>Actinopterygii</taxon>
        <taxon>Neopterygii</taxon>
        <taxon>Teleostei</taxon>
        <taxon>Neoteleostei</taxon>
        <taxon>Acanthomorphata</taxon>
        <taxon>Ovalentaria</taxon>
        <taxon>Atherinomorphae</taxon>
        <taxon>Cyprinodontiformes</taxon>
        <taxon>Nothobranchiidae</taxon>
        <taxon>Nothobranchius</taxon>
    </lineage>
</organism>
<feature type="region of interest" description="Disordered" evidence="1">
    <location>
        <begin position="162"/>
        <end position="200"/>
    </location>
</feature>
<gene>
    <name evidence="2" type="primary">Nfu_g_1_019891</name>
</gene>
<dbReference type="EMBL" id="HADZ01002783">
    <property type="protein sequence ID" value="SBP66724.1"/>
    <property type="molecule type" value="Transcribed_RNA"/>
</dbReference>
<dbReference type="AlphaFoldDB" id="A0A1A8BHP9"/>
<protein>
    <submittedName>
        <fullName evidence="2">Uncharacterized protein</fullName>
    </submittedName>
</protein>
<name>A0A1A8BHP9_NOTKA</name>
<reference evidence="2" key="1">
    <citation type="submission" date="2016-05" db="EMBL/GenBank/DDBJ databases">
        <authorList>
            <person name="Lavstsen T."/>
            <person name="Jespersen J.S."/>
        </authorList>
    </citation>
    <scope>NUCLEOTIDE SEQUENCE</scope>
    <source>
        <tissue evidence="2">Brain</tissue>
    </source>
</reference>
<reference evidence="2" key="2">
    <citation type="submission" date="2016-06" db="EMBL/GenBank/DDBJ databases">
        <title>The genome of a short-lived fish provides insights into sex chromosome evolution and the genetic control of aging.</title>
        <authorList>
            <person name="Reichwald K."/>
            <person name="Felder M."/>
            <person name="Petzold A."/>
            <person name="Koch P."/>
            <person name="Groth M."/>
            <person name="Platzer M."/>
        </authorList>
    </citation>
    <scope>NUCLEOTIDE SEQUENCE</scope>
    <source>
        <tissue evidence="2">Brain</tissue>
    </source>
</reference>
<accession>A0A1A8BHP9</accession>
<proteinExistence type="predicted"/>
<sequence>METHWVLFFRTTRFLDEVLKYSNDDVYSHSVFWFWFWLRRMSACSSCLKLRTSFCCDPDSGSEKEWFGAAATDGSDLLESALRSVADPDGGLGPEPVFGLNGSGSVSDSWVQLSAACRYLSDQQQNQQEVLAGLRPDSEHRSGRTYRDSFPVHVAQRAHFTSSQQKGAVSAWSPVRSGSDLQQQLKEPKHSDSPGAGVLL</sequence>
<dbReference type="EMBL" id="HAEA01011318">
    <property type="protein sequence ID" value="SBQ39798.1"/>
    <property type="molecule type" value="Transcribed_RNA"/>
</dbReference>